<feature type="signal peptide" evidence="1">
    <location>
        <begin position="1"/>
        <end position="21"/>
    </location>
</feature>
<keyword evidence="1" id="KW-0732">Signal</keyword>
<reference evidence="2 3" key="1">
    <citation type="submission" date="2018-01" db="EMBL/GenBank/DDBJ databases">
        <authorList>
            <person name="Gaut B.S."/>
            <person name="Morton B.R."/>
            <person name="Clegg M.T."/>
            <person name="Duvall M.R."/>
        </authorList>
    </citation>
    <scope>NUCLEOTIDE SEQUENCE [LARGE SCALE GENOMIC DNA]</scope>
    <source>
        <strain evidence="2 3">HR-AV</strain>
    </source>
</reference>
<feature type="chain" id="PRO_5015496690" description="DUF4450 domain-containing protein" evidence="1">
    <location>
        <begin position="22"/>
        <end position="212"/>
    </location>
</feature>
<gene>
    <name evidence="2" type="ORF">C3K47_08645</name>
</gene>
<keyword evidence="3" id="KW-1185">Reference proteome</keyword>
<evidence type="ECO:0000313" key="2">
    <source>
        <dbReference type="EMBL" id="POY37115.1"/>
    </source>
</evidence>
<accession>A0A2S5A3J6</accession>
<dbReference type="RefSeq" id="WP_103788725.1">
    <property type="nucleotide sequence ID" value="NZ_PQVF01000005.1"/>
</dbReference>
<protein>
    <recommendedName>
        <fullName evidence="4">DUF4450 domain-containing protein</fullName>
    </recommendedName>
</protein>
<evidence type="ECO:0000256" key="1">
    <source>
        <dbReference type="SAM" id="SignalP"/>
    </source>
</evidence>
<proteinExistence type="predicted"/>
<comment type="caution">
    <text evidence="2">The sequence shown here is derived from an EMBL/GenBank/DDBJ whole genome shotgun (WGS) entry which is preliminary data.</text>
</comment>
<dbReference type="AlphaFoldDB" id="A0A2S5A3J6"/>
<sequence length="212" mass="24141">MNYLKQTFLFALLLIVSAANAQNVTGIFMLHGVMETAAGFQLLEDGTFEYFFSYGAADKWGKGLWKKEGNKIIFNSFHKQPLADFKLSSATKTQDKFITLRVADTLNRPYRYVACRLNDNEETTNENGEVRYPLDTARFLQMYHPIFSLRLTTLTLDKDKNSFLIAPTCDLSEVFFDDLSFSIGENEINAAFLPGSPDQPVGSRTFHFKKQQ</sequence>
<name>A0A2S5A3J6_9SPHI</name>
<evidence type="ECO:0000313" key="3">
    <source>
        <dbReference type="Proteomes" id="UP000236893"/>
    </source>
</evidence>
<dbReference type="Proteomes" id="UP000236893">
    <property type="component" value="Unassembled WGS sequence"/>
</dbReference>
<evidence type="ECO:0008006" key="4">
    <source>
        <dbReference type="Google" id="ProtNLM"/>
    </source>
</evidence>
<organism evidence="2 3">
    <name type="scientific">Solitalea longa</name>
    <dbReference type="NCBI Taxonomy" id="2079460"/>
    <lineage>
        <taxon>Bacteria</taxon>
        <taxon>Pseudomonadati</taxon>
        <taxon>Bacteroidota</taxon>
        <taxon>Sphingobacteriia</taxon>
        <taxon>Sphingobacteriales</taxon>
        <taxon>Sphingobacteriaceae</taxon>
        <taxon>Solitalea</taxon>
    </lineage>
</organism>
<dbReference type="EMBL" id="PQVF01000005">
    <property type="protein sequence ID" value="POY37115.1"/>
    <property type="molecule type" value="Genomic_DNA"/>
</dbReference>
<dbReference type="OrthoDB" id="9812708at2"/>